<feature type="compositionally biased region" description="Polar residues" evidence="15">
    <location>
        <begin position="46"/>
        <end position="55"/>
    </location>
</feature>
<feature type="transmembrane region" description="Helical" evidence="16">
    <location>
        <begin position="6"/>
        <end position="24"/>
    </location>
</feature>
<comment type="function">
    <text evidence="12">Subunit 8, of the mitochondrial membrane ATP synthase complex (F(1)F(0) ATP synthase or Complex V) that produces ATP from ADP in the presence of a proton gradient across the membrane which is generated by electron transport complexes of the respiratory chain. ATP synthase complex consist of a soluble F(1) head domain - the catalytic core - and a membrane F(1) domain - the membrane proton channel. These two domains are linked by a central stalk rotating inside the F(1) region and a stationary peripheral stalk. During catalysis, ATP synthesis in the catalytic domain of F(1) is coupled via a rotary mechanism of the central stalk subunits to proton translocation. In vivo, can only synthesize ATP although its ATP hydrolase activity can be activated artificially in vitro. Part of the complex F(0) domain.</text>
</comment>
<dbReference type="GO" id="GO:0015078">
    <property type="term" value="F:proton transmembrane transporter activity"/>
    <property type="evidence" value="ECO:0007669"/>
    <property type="project" value="InterPro"/>
</dbReference>
<evidence type="ECO:0000256" key="13">
    <source>
        <dbReference type="ARBA" id="ARBA00064647"/>
    </source>
</evidence>
<evidence type="ECO:0000256" key="16">
    <source>
        <dbReference type="SAM" id="Phobius"/>
    </source>
</evidence>
<evidence type="ECO:0000256" key="11">
    <source>
        <dbReference type="ARBA" id="ARBA00023310"/>
    </source>
</evidence>
<keyword evidence="11" id="KW-0066">ATP synthesis</keyword>
<dbReference type="PANTHER" id="PTHR39937:SF1">
    <property type="entry name" value="ATP SYNTHASE PROTEIN 8"/>
    <property type="match status" value="1"/>
</dbReference>
<evidence type="ECO:0000256" key="6">
    <source>
        <dbReference type="ARBA" id="ARBA00022781"/>
    </source>
</evidence>
<keyword evidence="9 14" id="KW-0496">Mitochondrion</keyword>
<accession>A0A342CFT7</accession>
<proteinExistence type="inferred from homology"/>
<keyword evidence="10 16" id="KW-0472">Membrane</keyword>
<evidence type="ECO:0000256" key="8">
    <source>
        <dbReference type="ARBA" id="ARBA00023065"/>
    </source>
</evidence>
<keyword evidence="4 14" id="KW-0138">CF(0)</keyword>
<feature type="region of interest" description="Disordered" evidence="15">
    <location>
        <begin position="31"/>
        <end position="55"/>
    </location>
</feature>
<geneLocation type="mitochondrion" evidence="17"/>
<protein>
    <recommendedName>
        <fullName evidence="14">ATP synthase complex subunit 8</fullName>
    </recommendedName>
</protein>
<evidence type="ECO:0000256" key="4">
    <source>
        <dbReference type="ARBA" id="ARBA00022547"/>
    </source>
</evidence>
<evidence type="ECO:0000256" key="1">
    <source>
        <dbReference type="ARBA" id="ARBA00004304"/>
    </source>
</evidence>
<dbReference type="AlphaFoldDB" id="A0A342CFT7"/>
<evidence type="ECO:0000256" key="7">
    <source>
        <dbReference type="ARBA" id="ARBA00022989"/>
    </source>
</evidence>
<comment type="subcellular location">
    <subcellularLocation>
        <location evidence="1 14">Mitochondrion membrane</location>
        <topology evidence="1 14">Single-pass membrane protein</topology>
    </subcellularLocation>
</comment>
<keyword evidence="8 14" id="KW-0406">Ion transport</keyword>
<dbReference type="EMBL" id="KJ184524">
    <property type="protein sequence ID" value="AHN95934.1"/>
    <property type="molecule type" value="Genomic_DNA"/>
</dbReference>
<dbReference type="GeneID" id="35996551"/>
<evidence type="ECO:0000256" key="12">
    <source>
        <dbReference type="ARBA" id="ARBA00053067"/>
    </source>
</evidence>
<keyword evidence="6 14" id="KW-0375">Hydrogen ion transport</keyword>
<evidence type="ECO:0000256" key="5">
    <source>
        <dbReference type="ARBA" id="ARBA00022692"/>
    </source>
</evidence>
<evidence type="ECO:0000256" key="15">
    <source>
        <dbReference type="SAM" id="MobiDB-lite"/>
    </source>
</evidence>
<keyword evidence="3 14" id="KW-0813">Transport</keyword>
<dbReference type="PANTHER" id="PTHR39937">
    <property type="entry name" value="ATP SYNTHASE PROTEIN 8"/>
    <property type="match status" value="1"/>
</dbReference>
<sequence length="55" mass="6469">MPQLNPYPWFAILVFSWLVLTTILPPKILSHKSTNEPNPQAAKTPKTLSWNWQWH</sequence>
<gene>
    <name evidence="17" type="primary">ATP8</name>
</gene>
<evidence type="ECO:0000256" key="14">
    <source>
        <dbReference type="RuleBase" id="RU003661"/>
    </source>
</evidence>
<keyword evidence="5 14" id="KW-0812">Transmembrane</keyword>
<dbReference type="RefSeq" id="YP_009465621.1">
    <property type="nucleotide sequence ID" value="NC_037044.1"/>
</dbReference>
<evidence type="ECO:0000313" key="17">
    <source>
        <dbReference type="EMBL" id="AHN95934.1"/>
    </source>
</evidence>
<dbReference type="InterPro" id="IPR050635">
    <property type="entry name" value="ATPase_protein_8"/>
</dbReference>
<comment type="subunit">
    <text evidence="13">Component of the ATP synthase complex composed at least of ATP5F1A/subunit alpha, ATP5F1B/subunit beta, ATP5MC1/subunit c (homooctomer), MT-ATP6/subunit a, MT-ATP8/subunit 8, ATP5ME/subunit e, ATP5MF/subunit f, ATP5MG/subunit g, ATP5MK/subunit k, ATP5MJ/subunit j, ATP5F1C/subunit gamma, ATP5F1D/subunit delta, ATP5F1E/subunit epsilon, ATP5PF/subunit F6, ATP5PB/subunit b, ATP5PD/subunit d, ATP5PO/subunit OSCP. ATP synthase complex consists of a soluble F(1) head domain (subunits alpha(3) and beta(3)) - the catalytic core - and a membrane F(0) domain - the membrane proton channel (subunits c, a, 8, e, f, g, k and j). These two domains are linked by a central stalk (subunits gamma, delta, and epsilon) rotating inside the F1 region and a stationary peripheral stalk (subunits F6, b, d, and OSCP).</text>
</comment>
<comment type="similarity">
    <text evidence="2 14">Belongs to the ATPase protein 8 family.</text>
</comment>
<dbReference type="GO" id="GO:0045259">
    <property type="term" value="C:proton-transporting ATP synthase complex"/>
    <property type="evidence" value="ECO:0007669"/>
    <property type="project" value="UniProtKB-KW"/>
</dbReference>
<evidence type="ECO:0000256" key="3">
    <source>
        <dbReference type="ARBA" id="ARBA00022448"/>
    </source>
</evidence>
<keyword evidence="7 16" id="KW-1133">Transmembrane helix</keyword>
<reference evidence="17" key="1">
    <citation type="submission" date="2014-01" db="EMBL/GenBank/DDBJ databases">
        <title>Complete mitochondrial genome of Solegnathus hardwickii.</title>
        <authorList>
            <person name="Zhang H."/>
            <person name="Lin Q."/>
        </authorList>
    </citation>
    <scope>NUCLEOTIDE SEQUENCE</scope>
</reference>
<dbReference type="CTD" id="4509"/>
<name>A0A342CFT7_9TELE</name>
<evidence type="ECO:0000256" key="2">
    <source>
        <dbReference type="ARBA" id="ARBA00008892"/>
    </source>
</evidence>
<organism evidence="17">
    <name type="scientific">Solegnathus hardwickii</name>
    <name type="common">Hardwicke's pipefish</name>
    <dbReference type="NCBI Taxonomy" id="161473"/>
    <lineage>
        <taxon>Eukaryota</taxon>
        <taxon>Metazoa</taxon>
        <taxon>Chordata</taxon>
        <taxon>Craniata</taxon>
        <taxon>Vertebrata</taxon>
        <taxon>Euteleostomi</taxon>
        <taxon>Actinopterygii</taxon>
        <taxon>Neopterygii</taxon>
        <taxon>Teleostei</taxon>
        <taxon>Neoteleostei</taxon>
        <taxon>Acanthomorphata</taxon>
        <taxon>Syngnathiaria</taxon>
        <taxon>Syngnathiformes</taxon>
        <taxon>Syngnathoidei</taxon>
        <taxon>Syngnathidae</taxon>
        <taxon>Solegnathus</taxon>
    </lineage>
</organism>
<evidence type="ECO:0000256" key="9">
    <source>
        <dbReference type="ARBA" id="ARBA00023128"/>
    </source>
</evidence>
<dbReference type="GO" id="GO:0015986">
    <property type="term" value="P:proton motive force-driven ATP synthesis"/>
    <property type="evidence" value="ECO:0007669"/>
    <property type="project" value="InterPro"/>
</dbReference>
<evidence type="ECO:0000256" key="10">
    <source>
        <dbReference type="ARBA" id="ARBA00023136"/>
    </source>
</evidence>
<dbReference type="GO" id="GO:0031966">
    <property type="term" value="C:mitochondrial membrane"/>
    <property type="evidence" value="ECO:0007669"/>
    <property type="project" value="UniProtKB-SubCell"/>
</dbReference>
<dbReference type="InterPro" id="IPR001421">
    <property type="entry name" value="ATP8_metazoa"/>
</dbReference>
<dbReference type="Pfam" id="PF00895">
    <property type="entry name" value="ATP-synt_8"/>
    <property type="match status" value="1"/>
</dbReference>